<evidence type="ECO:0000313" key="1">
    <source>
        <dbReference type="EMBL" id="KAL2513080.1"/>
    </source>
</evidence>
<sequence>MDVPVALQLDDDLTSLASATSMVQSKIKKMDLEVLRLAYDISAMISLCAPHSHERVDDPSEGYIAIYESTMQHGLHLLFHNFFHEVLRDFNLASYQIMHNG</sequence>
<evidence type="ECO:0000313" key="2">
    <source>
        <dbReference type="Proteomes" id="UP001604336"/>
    </source>
</evidence>
<gene>
    <name evidence="1" type="ORF">Adt_18680</name>
</gene>
<keyword evidence="2" id="KW-1185">Reference proteome</keyword>
<organism evidence="1 2">
    <name type="scientific">Abeliophyllum distichum</name>
    <dbReference type="NCBI Taxonomy" id="126358"/>
    <lineage>
        <taxon>Eukaryota</taxon>
        <taxon>Viridiplantae</taxon>
        <taxon>Streptophyta</taxon>
        <taxon>Embryophyta</taxon>
        <taxon>Tracheophyta</taxon>
        <taxon>Spermatophyta</taxon>
        <taxon>Magnoliopsida</taxon>
        <taxon>eudicotyledons</taxon>
        <taxon>Gunneridae</taxon>
        <taxon>Pentapetalae</taxon>
        <taxon>asterids</taxon>
        <taxon>lamiids</taxon>
        <taxon>Lamiales</taxon>
        <taxon>Oleaceae</taxon>
        <taxon>Forsythieae</taxon>
        <taxon>Abeliophyllum</taxon>
    </lineage>
</organism>
<dbReference type="Proteomes" id="UP001604336">
    <property type="component" value="Unassembled WGS sequence"/>
</dbReference>
<reference evidence="2" key="1">
    <citation type="submission" date="2024-07" db="EMBL/GenBank/DDBJ databases">
        <title>Two chromosome-level genome assemblies of Korean endemic species Abeliophyllum distichum and Forsythia ovata (Oleaceae).</title>
        <authorList>
            <person name="Jang H."/>
        </authorList>
    </citation>
    <scope>NUCLEOTIDE SEQUENCE [LARGE SCALE GENOMIC DNA]</scope>
</reference>
<dbReference type="EMBL" id="JBFOLK010000005">
    <property type="protein sequence ID" value="KAL2513080.1"/>
    <property type="molecule type" value="Genomic_DNA"/>
</dbReference>
<accession>A0ABD1TKW8</accession>
<dbReference type="AlphaFoldDB" id="A0ABD1TKW8"/>
<proteinExistence type="predicted"/>
<protein>
    <submittedName>
        <fullName evidence="1">Uncharacterized protein</fullName>
    </submittedName>
</protein>
<name>A0ABD1TKW8_9LAMI</name>
<comment type="caution">
    <text evidence="1">The sequence shown here is derived from an EMBL/GenBank/DDBJ whole genome shotgun (WGS) entry which is preliminary data.</text>
</comment>